<organism evidence="2 3">
    <name type="scientific">Eruca vesicaria subsp. sativa</name>
    <name type="common">Garden rocket</name>
    <name type="synonym">Eruca sativa</name>
    <dbReference type="NCBI Taxonomy" id="29727"/>
    <lineage>
        <taxon>Eukaryota</taxon>
        <taxon>Viridiplantae</taxon>
        <taxon>Streptophyta</taxon>
        <taxon>Embryophyta</taxon>
        <taxon>Tracheophyta</taxon>
        <taxon>Spermatophyta</taxon>
        <taxon>Magnoliopsida</taxon>
        <taxon>eudicotyledons</taxon>
        <taxon>Gunneridae</taxon>
        <taxon>Pentapetalae</taxon>
        <taxon>rosids</taxon>
        <taxon>malvids</taxon>
        <taxon>Brassicales</taxon>
        <taxon>Brassicaceae</taxon>
        <taxon>Brassiceae</taxon>
        <taxon>Eruca</taxon>
    </lineage>
</organism>
<name>A0ABC8JRP3_ERUVS</name>
<gene>
    <name evidence="2" type="ORF">ERUC_LOCUS14690</name>
</gene>
<evidence type="ECO:0000313" key="2">
    <source>
        <dbReference type="EMBL" id="CAH8337798.1"/>
    </source>
</evidence>
<evidence type="ECO:0000256" key="1">
    <source>
        <dbReference type="SAM" id="MobiDB-lite"/>
    </source>
</evidence>
<sequence>MLIRCVRAFRVPVRRGGRKRPVPKGIVYGKQTHKPGSDTAQIPAQTLTYKYYERVYLWTLQTMPSEMIRESTGSATQCTSTENSEGSPQKERRIAVFVERATRTDLPAGLPGRTILYLSAELHWDV</sequence>
<reference evidence="2 3" key="1">
    <citation type="submission" date="2022-03" db="EMBL/GenBank/DDBJ databases">
        <authorList>
            <person name="Macdonald S."/>
            <person name="Ahmed S."/>
            <person name="Newling K."/>
        </authorList>
    </citation>
    <scope>NUCLEOTIDE SEQUENCE [LARGE SCALE GENOMIC DNA]</scope>
</reference>
<keyword evidence="3" id="KW-1185">Reference proteome</keyword>
<dbReference type="AlphaFoldDB" id="A0ABC8JRP3"/>
<proteinExistence type="predicted"/>
<feature type="region of interest" description="Disordered" evidence="1">
    <location>
        <begin position="69"/>
        <end position="91"/>
    </location>
</feature>
<feature type="compositionally biased region" description="Polar residues" evidence="1">
    <location>
        <begin position="71"/>
        <end position="87"/>
    </location>
</feature>
<protein>
    <submittedName>
        <fullName evidence="2">Uncharacterized protein</fullName>
    </submittedName>
</protein>
<dbReference type="EMBL" id="CAKOAT010138487">
    <property type="protein sequence ID" value="CAH8337798.1"/>
    <property type="molecule type" value="Genomic_DNA"/>
</dbReference>
<accession>A0ABC8JRP3</accession>
<dbReference type="Proteomes" id="UP001642260">
    <property type="component" value="Unassembled WGS sequence"/>
</dbReference>
<comment type="caution">
    <text evidence="2">The sequence shown here is derived from an EMBL/GenBank/DDBJ whole genome shotgun (WGS) entry which is preliminary data.</text>
</comment>
<evidence type="ECO:0000313" key="3">
    <source>
        <dbReference type="Proteomes" id="UP001642260"/>
    </source>
</evidence>